<feature type="transmembrane region" description="Helical" evidence="1">
    <location>
        <begin position="66"/>
        <end position="85"/>
    </location>
</feature>
<keyword evidence="1" id="KW-1133">Transmembrane helix</keyword>
<dbReference type="RefSeq" id="WP_139680752.1">
    <property type="nucleotide sequence ID" value="NZ_CP040846.1"/>
</dbReference>
<evidence type="ECO:0000256" key="1">
    <source>
        <dbReference type="SAM" id="Phobius"/>
    </source>
</evidence>
<feature type="transmembrane region" description="Helical" evidence="1">
    <location>
        <begin position="135"/>
        <end position="155"/>
    </location>
</feature>
<dbReference type="EMBL" id="CP040846">
    <property type="protein sequence ID" value="QDA31410.1"/>
    <property type="molecule type" value="Genomic_DNA"/>
</dbReference>
<feature type="transmembrane region" description="Helical" evidence="1">
    <location>
        <begin position="332"/>
        <end position="353"/>
    </location>
</feature>
<dbReference type="InterPro" id="IPR020846">
    <property type="entry name" value="MFS_dom"/>
</dbReference>
<evidence type="ECO:0000313" key="3">
    <source>
        <dbReference type="EMBL" id="QDA31410.1"/>
    </source>
</evidence>
<organism evidence="3 4">
    <name type="scientific">Thermococcus indicus</name>
    <dbReference type="NCBI Taxonomy" id="2586643"/>
    <lineage>
        <taxon>Archaea</taxon>
        <taxon>Methanobacteriati</taxon>
        <taxon>Methanobacteriota</taxon>
        <taxon>Thermococci</taxon>
        <taxon>Thermococcales</taxon>
        <taxon>Thermococcaceae</taxon>
        <taxon>Thermococcus</taxon>
    </lineage>
</organism>
<protein>
    <submittedName>
        <fullName evidence="3">MFS transporter</fullName>
    </submittedName>
</protein>
<dbReference type="InterPro" id="IPR053160">
    <property type="entry name" value="MFS_DHA3_Transporter"/>
</dbReference>
<feature type="transmembrane region" description="Helical" evidence="1">
    <location>
        <begin position="34"/>
        <end position="54"/>
    </location>
</feature>
<keyword evidence="4" id="KW-1185">Reference proteome</keyword>
<dbReference type="OrthoDB" id="85689at2157"/>
<feature type="transmembrane region" description="Helical" evidence="1">
    <location>
        <begin position="243"/>
        <end position="264"/>
    </location>
</feature>
<accession>A0A4Y5SN54</accession>
<dbReference type="AlphaFoldDB" id="A0A4Y5SN54"/>
<feature type="transmembrane region" description="Helical" evidence="1">
    <location>
        <begin position="7"/>
        <end position="28"/>
    </location>
</feature>
<feature type="transmembrane region" description="Helical" evidence="1">
    <location>
        <begin position="91"/>
        <end position="114"/>
    </location>
</feature>
<keyword evidence="1" id="KW-0472">Membrane</keyword>
<proteinExistence type="predicted"/>
<gene>
    <name evidence="3" type="ORF">FH039_07075</name>
</gene>
<evidence type="ECO:0000259" key="2">
    <source>
        <dbReference type="PROSITE" id="PS50850"/>
    </source>
</evidence>
<reference evidence="3 4" key="1">
    <citation type="submission" date="2019-06" db="EMBL/GenBank/DDBJ databases">
        <title>Thermococcus indicus sp. nov., a Fe(III)-reducing hyperthermophilic archaeon isolated from the Onnuri vent field of the Central Indian Ocean ridge.</title>
        <authorList>
            <person name="Lim J.K."/>
            <person name="Kim Y.J."/>
            <person name="Kwon K.K."/>
        </authorList>
    </citation>
    <scope>NUCLEOTIDE SEQUENCE [LARGE SCALE GENOMIC DNA]</scope>
    <source>
        <strain evidence="3 4">IOH1</strain>
    </source>
</reference>
<dbReference type="InterPro" id="IPR036259">
    <property type="entry name" value="MFS_trans_sf"/>
</dbReference>
<dbReference type="InterPro" id="IPR011701">
    <property type="entry name" value="MFS"/>
</dbReference>
<feature type="transmembrane region" description="Helical" evidence="1">
    <location>
        <begin position="202"/>
        <end position="223"/>
    </location>
</feature>
<dbReference type="PANTHER" id="PTHR23530:SF1">
    <property type="entry name" value="PERMEASE, MAJOR FACILITATOR SUPERFAMILY-RELATED"/>
    <property type="match status" value="1"/>
</dbReference>
<feature type="domain" description="Major facilitator superfamily (MFS) profile" evidence="2">
    <location>
        <begin position="1"/>
        <end position="389"/>
    </location>
</feature>
<feature type="transmembrane region" description="Helical" evidence="1">
    <location>
        <begin position="276"/>
        <end position="294"/>
    </location>
</feature>
<dbReference type="GO" id="GO:0022857">
    <property type="term" value="F:transmembrane transporter activity"/>
    <property type="evidence" value="ECO:0007669"/>
    <property type="project" value="InterPro"/>
</dbReference>
<dbReference type="PROSITE" id="PS50850">
    <property type="entry name" value="MFS"/>
    <property type="match status" value="1"/>
</dbReference>
<dbReference type="KEGG" id="tic:FH039_07075"/>
<dbReference type="SUPFAM" id="SSF103473">
    <property type="entry name" value="MFS general substrate transporter"/>
    <property type="match status" value="1"/>
</dbReference>
<dbReference type="PANTHER" id="PTHR23530">
    <property type="entry name" value="TRANSPORT PROTEIN-RELATED"/>
    <property type="match status" value="1"/>
</dbReference>
<dbReference type="GeneID" id="40474933"/>
<dbReference type="Proteomes" id="UP000306007">
    <property type="component" value="Chromosome"/>
</dbReference>
<dbReference type="Gene3D" id="1.20.1250.20">
    <property type="entry name" value="MFS general substrate transporter like domains"/>
    <property type="match status" value="1"/>
</dbReference>
<feature type="transmembrane region" description="Helical" evidence="1">
    <location>
        <begin position="300"/>
        <end position="320"/>
    </location>
</feature>
<evidence type="ECO:0000313" key="4">
    <source>
        <dbReference type="Proteomes" id="UP000306007"/>
    </source>
</evidence>
<name>A0A4Y5SN54_9EURY</name>
<feature type="transmembrane region" description="Helical" evidence="1">
    <location>
        <begin position="365"/>
        <end position="385"/>
    </location>
</feature>
<keyword evidence="1" id="KW-0812">Transmembrane</keyword>
<dbReference type="Pfam" id="PF07690">
    <property type="entry name" value="MFS_1"/>
    <property type="match status" value="1"/>
</dbReference>
<feature type="transmembrane region" description="Helical" evidence="1">
    <location>
        <begin position="161"/>
        <end position="181"/>
    </location>
</feature>
<sequence>MNLLGRYRLLFILMNTGFIGNLTVIYYLSKGITYGQIGLVSAISALGFFLFEVPTGVVADKVSRKTSVLIGMALFSLGTVILILLQNFPMLIAYAVISSLGATFVSGSLQAWLFDNLKHIGMEKRYREVMKNVKTLTLIFSAFSISIGAFLAQLYGFTLPLVMTLIMELGALLTALSIPEYEFKKPEVSYHLHVLHSARELLRADLLPLVLISIAVTMSINQFRQFFEPYLGEILARGLETTLMGTLGLLGIVEVVIKTLPRLIGIRLGKKWSVRAYEAAPLAIPVFTALSVLFQNPLFIVLLGVLATIVNTAFGFNVSIEFQHRIPSEKRATVLSLEVMFSAVVMALFYTLYGFAVDRFGLSEARLLFAVVLFGIGLAFKLASLGPLREPLELRYLAE</sequence>